<evidence type="ECO:0000313" key="2">
    <source>
        <dbReference type="EMBL" id="KAH9368359.1"/>
    </source>
</evidence>
<dbReference type="VEuPathDB" id="VectorBase:HLOH_049226"/>
<evidence type="ECO:0000313" key="3">
    <source>
        <dbReference type="Proteomes" id="UP000821853"/>
    </source>
</evidence>
<organism evidence="2 3">
    <name type="scientific">Haemaphysalis longicornis</name>
    <name type="common">Bush tick</name>
    <dbReference type="NCBI Taxonomy" id="44386"/>
    <lineage>
        <taxon>Eukaryota</taxon>
        <taxon>Metazoa</taxon>
        <taxon>Ecdysozoa</taxon>
        <taxon>Arthropoda</taxon>
        <taxon>Chelicerata</taxon>
        <taxon>Arachnida</taxon>
        <taxon>Acari</taxon>
        <taxon>Parasitiformes</taxon>
        <taxon>Ixodida</taxon>
        <taxon>Ixodoidea</taxon>
        <taxon>Ixodidae</taxon>
        <taxon>Haemaphysalinae</taxon>
        <taxon>Haemaphysalis</taxon>
    </lineage>
</organism>
<dbReference type="Proteomes" id="UP000821853">
    <property type="component" value="Chromosome 2"/>
</dbReference>
<dbReference type="EMBL" id="JABSTR010000004">
    <property type="protein sequence ID" value="KAH9368359.1"/>
    <property type="molecule type" value="Genomic_DNA"/>
</dbReference>
<evidence type="ECO:0000256" key="1">
    <source>
        <dbReference type="SAM" id="MobiDB-lite"/>
    </source>
</evidence>
<sequence>MDGHRVHLGALQEVNLGVFPGRHRNIEAWLRGPRRIEQRLLVEVEVEVAGHDGDAAKVGVDPIRGKHPGRGQPLKAVVQEKRPLRRAKAGFSEPRGQGWASDSGPPEERATGESSLVSGRERRSTEWRDLCPLPRGKTSPCKYFHVNKHSLSTERSSERQKAWGLLR</sequence>
<protein>
    <submittedName>
        <fullName evidence="2">Uncharacterized protein</fullName>
    </submittedName>
</protein>
<accession>A0A9J6FZZ6</accession>
<keyword evidence="3" id="KW-1185">Reference proteome</keyword>
<comment type="caution">
    <text evidence="2">The sequence shown here is derived from an EMBL/GenBank/DDBJ whole genome shotgun (WGS) entry which is preliminary data.</text>
</comment>
<name>A0A9J6FZZ6_HAELO</name>
<feature type="compositionally biased region" description="Basic and acidic residues" evidence="1">
    <location>
        <begin position="119"/>
        <end position="129"/>
    </location>
</feature>
<reference evidence="2 3" key="1">
    <citation type="journal article" date="2020" name="Cell">
        <title>Large-Scale Comparative Analyses of Tick Genomes Elucidate Their Genetic Diversity and Vector Capacities.</title>
        <authorList>
            <consortium name="Tick Genome and Microbiome Consortium (TIGMIC)"/>
            <person name="Jia N."/>
            <person name="Wang J."/>
            <person name="Shi W."/>
            <person name="Du L."/>
            <person name="Sun Y."/>
            <person name="Zhan W."/>
            <person name="Jiang J.F."/>
            <person name="Wang Q."/>
            <person name="Zhang B."/>
            <person name="Ji P."/>
            <person name="Bell-Sakyi L."/>
            <person name="Cui X.M."/>
            <person name="Yuan T.T."/>
            <person name="Jiang B.G."/>
            <person name="Yang W.F."/>
            <person name="Lam T.T."/>
            <person name="Chang Q.C."/>
            <person name="Ding S.J."/>
            <person name="Wang X.J."/>
            <person name="Zhu J.G."/>
            <person name="Ruan X.D."/>
            <person name="Zhao L."/>
            <person name="Wei J.T."/>
            <person name="Ye R.Z."/>
            <person name="Que T.C."/>
            <person name="Du C.H."/>
            <person name="Zhou Y.H."/>
            <person name="Cheng J.X."/>
            <person name="Dai P.F."/>
            <person name="Guo W.B."/>
            <person name="Han X.H."/>
            <person name="Huang E.J."/>
            <person name="Li L.F."/>
            <person name="Wei W."/>
            <person name="Gao Y.C."/>
            <person name="Liu J.Z."/>
            <person name="Shao H.Z."/>
            <person name="Wang X."/>
            <person name="Wang C.C."/>
            <person name="Yang T.C."/>
            <person name="Huo Q.B."/>
            <person name="Li W."/>
            <person name="Chen H.Y."/>
            <person name="Chen S.E."/>
            <person name="Zhou L.G."/>
            <person name="Ni X.B."/>
            <person name="Tian J.H."/>
            <person name="Sheng Y."/>
            <person name="Liu T."/>
            <person name="Pan Y.S."/>
            <person name="Xia L.Y."/>
            <person name="Li J."/>
            <person name="Zhao F."/>
            <person name="Cao W.C."/>
        </authorList>
    </citation>
    <scope>NUCLEOTIDE SEQUENCE [LARGE SCALE GENOMIC DNA]</scope>
    <source>
        <strain evidence="2">HaeL-2018</strain>
    </source>
</reference>
<proteinExistence type="predicted"/>
<dbReference type="AlphaFoldDB" id="A0A9J6FZZ6"/>
<feature type="region of interest" description="Disordered" evidence="1">
    <location>
        <begin position="81"/>
        <end position="142"/>
    </location>
</feature>
<gene>
    <name evidence="2" type="ORF">HPB48_012711</name>
</gene>